<keyword evidence="1" id="KW-0812">Transmembrane</keyword>
<reference evidence="2 3" key="1">
    <citation type="journal article" date="2017" name="Environ. Microbiol.">
        <title>Decay of the glycolytic pathway and adaptation to intranuclear parasitism within Enterocytozoonidae microsporidia.</title>
        <authorList>
            <person name="Wiredu Boakye D."/>
            <person name="Jaroenlak P."/>
            <person name="Prachumwat A."/>
            <person name="Williams T.A."/>
            <person name="Bateman K.S."/>
            <person name="Itsathitphaisarn O."/>
            <person name="Sritunyalucksana K."/>
            <person name="Paszkiewicz K.H."/>
            <person name="Moore K.A."/>
            <person name="Stentiford G.D."/>
            <person name="Williams B.A."/>
        </authorList>
    </citation>
    <scope>NUCLEOTIDE SEQUENCE [LARGE SCALE GENOMIC DNA]</scope>
    <source>
        <strain evidence="3">canceri</strain>
    </source>
</reference>
<evidence type="ECO:0000313" key="2">
    <source>
        <dbReference type="EMBL" id="ORD98313.1"/>
    </source>
</evidence>
<accession>A0A1X0QF20</accession>
<dbReference type="VEuPathDB" id="MicrosporidiaDB:A0H76_2741"/>
<keyword evidence="1" id="KW-0472">Membrane</keyword>
<gene>
    <name evidence="2" type="ORF">A0H76_2741</name>
</gene>
<keyword evidence="1" id="KW-1133">Transmembrane helix</keyword>
<protein>
    <submittedName>
        <fullName evidence="2">Uncharacterized protein</fullName>
    </submittedName>
</protein>
<dbReference type="Proteomes" id="UP000192501">
    <property type="component" value="Unassembled WGS sequence"/>
</dbReference>
<organism evidence="2 3">
    <name type="scientific">Hepatospora eriocheir</name>
    <dbReference type="NCBI Taxonomy" id="1081669"/>
    <lineage>
        <taxon>Eukaryota</taxon>
        <taxon>Fungi</taxon>
        <taxon>Fungi incertae sedis</taxon>
        <taxon>Microsporidia</taxon>
        <taxon>Hepatosporidae</taxon>
        <taxon>Hepatospora</taxon>
    </lineage>
</organism>
<dbReference type="EMBL" id="LTAI01000806">
    <property type="protein sequence ID" value="ORD98313.1"/>
    <property type="molecule type" value="Genomic_DNA"/>
</dbReference>
<name>A0A1X0QF20_9MICR</name>
<feature type="transmembrane region" description="Helical" evidence="1">
    <location>
        <begin position="40"/>
        <end position="61"/>
    </location>
</feature>
<sequence length="62" mass="7247">MFGYASSFKELEELYKQKKVVFIDKFSFVVSKKTKREFSFINISVYVIVPATRNISIFAVIN</sequence>
<dbReference type="AlphaFoldDB" id="A0A1X0QF20"/>
<evidence type="ECO:0000256" key="1">
    <source>
        <dbReference type="SAM" id="Phobius"/>
    </source>
</evidence>
<comment type="caution">
    <text evidence="2">The sequence shown here is derived from an EMBL/GenBank/DDBJ whole genome shotgun (WGS) entry which is preliminary data.</text>
</comment>
<dbReference type="VEuPathDB" id="MicrosporidiaDB:HERIO_2162"/>
<evidence type="ECO:0000313" key="3">
    <source>
        <dbReference type="Proteomes" id="UP000192501"/>
    </source>
</evidence>
<proteinExistence type="predicted"/>